<feature type="domain" description="EGF-like" evidence="4">
    <location>
        <begin position="410"/>
        <end position="444"/>
    </location>
</feature>
<dbReference type="Gene3D" id="2.10.25.10">
    <property type="entry name" value="Laminin"/>
    <property type="match status" value="2"/>
</dbReference>
<name>A0A6G0WQF1_9STRA</name>
<dbReference type="InterPro" id="IPR000742">
    <property type="entry name" value="EGF"/>
</dbReference>
<dbReference type="PANTHER" id="PTHR24035">
    <property type="entry name" value="MULTIPLE EPIDERMAL GROWTH FACTOR-LIKE DOMAINS PROTEIN"/>
    <property type="match status" value="1"/>
</dbReference>
<comment type="caution">
    <text evidence="2">Lacks conserved residue(s) required for the propagation of feature annotation.</text>
</comment>
<comment type="caution">
    <text evidence="5">The sequence shown here is derived from an EMBL/GenBank/DDBJ whole genome shotgun (WGS) entry which is preliminary data.</text>
</comment>
<evidence type="ECO:0000256" key="2">
    <source>
        <dbReference type="PROSITE-ProRule" id="PRU00076"/>
    </source>
</evidence>
<accession>A0A6G0WQF1</accession>
<dbReference type="Pfam" id="PF00008">
    <property type="entry name" value="EGF"/>
    <property type="match status" value="1"/>
</dbReference>
<feature type="domain" description="EGF-like" evidence="4">
    <location>
        <begin position="18"/>
        <end position="50"/>
    </location>
</feature>
<evidence type="ECO:0000256" key="3">
    <source>
        <dbReference type="SAM" id="SignalP"/>
    </source>
</evidence>
<feature type="chain" id="PRO_5026298049" description="EGF-like domain-containing protein" evidence="3">
    <location>
        <begin position="20"/>
        <end position="700"/>
    </location>
</feature>
<dbReference type="CDD" id="cd00054">
    <property type="entry name" value="EGF_CA"/>
    <property type="match status" value="1"/>
</dbReference>
<sequence length="700" mass="72018">MPQRQVVAWFLLLLVVASGDLCETCNGRGICNPTTRLCQCALGYSGPRCELVACPSGVAWADLAIATNTAHQMAVCSNMGICNEATGVCTCNAGFEGLACEFMSCPSCTNGRCLSMREAAQSQDDSNLFTTTTYSLWDADKIRGCKCDFGFTGYDCSQRTCPTGDDPLTTGQVPEVQQLSCLCNGCTGSFVLSYQGFNTVNLPPTATVSALQNAINDLIPIHGVTVSLSGTGSTICDSDGAVSSITFTHNGGNVPSLRLTSLLTGGTSAISIQSSGATGLYDGVGNTNDGTTESAVCSNHGLCDSSTGLCTCQPGFSSSDGKLNAHEKIPKSKIRCKGAGSSGTIPDCGYGLAPTTCPVTNPGGLVCNNHGTCNAGTSYKCICAAGYTGVDCSQRTCPSGIAWFDGATTTNTAHAMAVCSNKGICNKALGTCTCQAGYSGSACEFMTCPGTNGNCNGQGTCMTMQSLAQMATVNGVVQGYTYGSPSTPSTWDANKIQGCYCNQKAYFGPYAATLTKYIGYDCSTRACLRGSDPYETGKVDEVQSITCLGDGGWFTLTFRQYTTSKIAASANVATVQAALEALPSIRSAIVSFSGGASTVCSSAGVVSKVQFTFTQGDLPLLVPAFASLTLSSAGTPNVAVVETTAGTKSNVECSNRGVCNRATGSCQCYNGFLPSDGNGGSGVRADCGNIAIFTWTYSQS</sequence>
<keyword evidence="2" id="KW-0245">EGF-like domain</keyword>
<dbReference type="AlphaFoldDB" id="A0A6G0WQF1"/>
<keyword evidence="6" id="KW-1185">Reference proteome</keyword>
<dbReference type="Proteomes" id="UP000481153">
    <property type="component" value="Unassembled WGS sequence"/>
</dbReference>
<feature type="disulfide bond" evidence="2">
    <location>
        <begin position="434"/>
        <end position="443"/>
    </location>
</feature>
<dbReference type="VEuPathDB" id="FungiDB:AeMF1_021157"/>
<reference evidence="5 6" key="1">
    <citation type="submission" date="2019-07" db="EMBL/GenBank/DDBJ databases">
        <title>Genomics analysis of Aphanomyces spp. identifies a new class of oomycete effector associated with host adaptation.</title>
        <authorList>
            <person name="Gaulin E."/>
        </authorList>
    </citation>
    <scope>NUCLEOTIDE SEQUENCE [LARGE SCALE GENOMIC DNA]</scope>
    <source>
        <strain evidence="5 6">ATCC 201684</strain>
    </source>
</reference>
<feature type="disulfide bond" evidence="2">
    <location>
        <begin position="383"/>
        <end position="392"/>
    </location>
</feature>
<protein>
    <recommendedName>
        <fullName evidence="4">EGF-like domain-containing protein</fullName>
    </recommendedName>
</protein>
<dbReference type="PROSITE" id="PS50026">
    <property type="entry name" value="EGF_3"/>
    <property type="match status" value="3"/>
</dbReference>
<dbReference type="PANTHER" id="PTHR24035:SF143">
    <property type="entry name" value="EGF-LIKE DOMAIN-CONTAINING PROTEIN"/>
    <property type="match status" value="1"/>
</dbReference>
<evidence type="ECO:0000313" key="5">
    <source>
        <dbReference type="EMBL" id="KAF0729661.1"/>
    </source>
</evidence>
<dbReference type="PRINTS" id="PR00011">
    <property type="entry name" value="EGFLAMININ"/>
</dbReference>
<dbReference type="PROSITE" id="PS01186">
    <property type="entry name" value="EGF_2"/>
    <property type="match status" value="4"/>
</dbReference>
<gene>
    <name evidence="5" type="ORF">Ae201684_012722</name>
</gene>
<organism evidence="5 6">
    <name type="scientific">Aphanomyces euteiches</name>
    <dbReference type="NCBI Taxonomy" id="100861"/>
    <lineage>
        <taxon>Eukaryota</taxon>
        <taxon>Sar</taxon>
        <taxon>Stramenopiles</taxon>
        <taxon>Oomycota</taxon>
        <taxon>Saprolegniomycetes</taxon>
        <taxon>Saprolegniales</taxon>
        <taxon>Verrucalvaceae</taxon>
        <taxon>Aphanomyces</taxon>
    </lineage>
</organism>
<proteinExistence type="predicted"/>
<dbReference type="Gene3D" id="2.170.300.10">
    <property type="entry name" value="Tie2 ligand-binding domain superfamily"/>
    <property type="match status" value="1"/>
</dbReference>
<dbReference type="PROSITE" id="PS00022">
    <property type="entry name" value="EGF_1"/>
    <property type="match status" value="4"/>
</dbReference>
<dbReference type="InterPro" id="IPR013111">
    <property type="entry name" value="EGF_extracell"/>
</dbReference>
<keyword evidence="1 2" id="KW-1015">Disulfide bond</keyword>
<feature type="disulfide bond" evidence="2">
    <location>
        <begin position="40"/>
        <end position="49"/>
    </location>
</feature>
<dbReference type="InterPro" id="IPR052108">
    <property type="entry name" value="MEGF/SIB"/>
</dbReference>
<evidence type="ECO:0000259" key="4">
    <source>
        <dbReference type="PROSITE" id="PS50026"/>
    </source>
</evidence>
<evidence type="ECO:0000256" key="1">
    <source>
        <dbReference type="ARBA" id="ARBA00023157"/>
    </source>
</evidence>
<dbReference type="Pfam" id="PF07974">
    <property type="entry name" value="EGF_2"/>
    <property type="match status" value="4"/>
</dbReference>
<dbReference type="SMART" id="SM00181">
    <property type="entry name" value="EGF"/>
    <property type="match status" value="6"/>
</dbReference>
<evidence type="ECO:0000313" key="6">
    <source>
        <dbReference type="Proteomes" id="UP000481153"/>
    </source>
</evidence>
<feature type="domain" description="EGF-like" evidence="4">
    <location>
        <begin position="359"/>
        <end position="393"/>
    </location>
</feature>
<feature type="signal peptide" evidence="3">
    <location>
        <begin position="1"/>
        <end position="19"/>
    </location>
</feature>
<keyword evidence="3" id="KW-0732">Signal</keyword>
<dbReference type="EMBL" id="VJMJ01000162">
    <property type="protein sequence ID" value="KAF0729661.1"/>
    <property type="molecule type" value="Genomic_DNA"/>
</dbReference>